<comment type="caution">
    <text evidence="2">The sequence shown here is derived from an EMBL/GenBank/DDBJ whole genome shotgun (WGS) entry which is preliminary data.</text>
</comment>
<feature type="region of interest" description="Disordered" evidence="1">
    <location>
        <begin position="110"/>
        <end position="162"/>
    </location>
</feature>
<reference evidence="3" key="1">
    <citation type="journal article" date="2019" name="Int. J. Syst. Evol. Microbiol.">
        <title>The Global Catalogue of Microorganisms (GCM) 10K type strain sequencing project: providing services to taxonomists for standard genome sequencing and annotation.</title>
        <authorList>
            <consortium name="The Broad Institute Genomics Platform"/>
            <consortium name="The Broad Institute Genome Sequencing Center for Infectious Disease"/>
            <person name="Wu L."/>
            <person name="Ma J."/>
        </authorList>
    </citation>
    <scope>NUCLEOTIDE SEQUENCE [LARGE SCALE GENOMIC DNA]</scope>
    <source>
        <strain evidence="3">CGMCC 1.12376</strain>
    </source>
</reference>
<organism evidence="2 3">
    <name type="scientific">Oceanobacillus luteolus</name>
    <dbReference type="NCBI Taxonomy" id="1274358"/>
    <lineage>
        <taxon>Bacteria</taxon>
        <taxon>Bacillati</taxon>
        <taxon>Bacillota</taxon>
        <taxon>Bacilli</taxon>
        <taxon>Bacillales</taxon>
        <taxon>Bacillaceae</taxon>
        <taxon>Oceanobacillus</taxon>
    </lineage>
</organism>
<feature type="compositionally biased region" description="Basic and acidic residues" evidence="1">
    <location>
        <begin position="115"/>
        <end position="150"/>
    </location>
</feature>
<keyword evidence="3" id="KW-1185">Reference proteome</keyword>
<dbReference type="EMBL" id="JBHUDE010000049">
    <property type="protein sequence ID" value="MFD1608303.1"/>
    <property type="molecule type" value="Genomic_DNA"/>
</dbReference>
<gene>
    <name evidence="2" type="ORF">ACFSBH_11600</name>
</gene>
<sequence length="162" mass="18241">MFQPTHRRPEYGIRQRSTSGVDGFMFGNAQPPIRRSSFAKQQLNPLNLLNSPHISKGIDGFSGILDNVQQVLKIVDTTTPLIKEYGPMIKNLPAMYRMVKAFKKVDSMDDETEKDIDVSKDKDSVVHENEKDSIEQSENVPKETVGETSRKSNGVSTPKLYI</sequence>
<evidence type="ECO:0000313" key="3">
    <source>
        <dbReference type="Proteomes" id="UP001597221"/>
    </source>
</evidence>
<accession>A0ABW4HRN7</accession>
<evidence type="ECO:0000256" key="1">
    <source>
        <dbReference type="SAM" id="MobiDB-lite"/>
    </source>
</evidence>
<protein>
    <submittedName>
        <fullName evidence="2">YqfQ family protein</fullName>
    </submittedName>
</protein>
<dbReference type="Pfam" id="PF14181">
    <property type="entry name" value="YqfQ"/>
    <property type="match status" value="1"/>
</dbReference>
<name>A0ABW4HRN7_9BACI</name>
<dbReference type="RefSeq" id="WP_251510418.1">
    <property type="nucleotide sequence ID" value="NZ_JAMBON010000001.1"/>
</dbReference>
<evidence type="ECO:0000313" key="2">
    <source>
        <dbReference type="EMBL" id="MFD1608303.1"/>
    </source>
</evidence>
<dbReference type="Proteomes" id="UP001597221">
    <property type="component" value="Unassembled WGS sequence"/>
</dbReference>
<proteinExistence type="predicted"/>
<dbReference type="InterPro" id="IPR025571">
    <property type="entry name" value="YqfQ"/>
</dbReference>